<name>W0VE87_9BURK</name>
<accession>W0VE87</accession>
<keyword evidence="3" id="KW-1185">Reference proteome</keyword>
<dbReference type="STRING" id="1349767.GJA_5130"/>
<dbReference type="OrthoDB" id="8667256at2"/>
<gene>
    <name evidence="2" type="ORF">GJA_5130</name>
</gene>
<dbReference type="KEGG" id="jag:GJA_5130"/>
<evidence type="ECO:0000256" key="1">
    <source>
        <dbReference type="SAM" id="Phobius"/>
    </source>
</evidence>
<sequence length="83" mass="8806">MHSVKVIAGGLLLLALLSAGRGWLAPRSGPGTLLAVFSVAWLGASILNLVLGMRAGYGFSEELPFFLLVFCVPMTSALLWCKQ</sequence>
<feature type="transmembrane region" description="Helical" evidence="1">
    <location>
        <begin position="63"/>
        <end position="80"/>
    </location>
</feature>
<reference evidence="2 3" key="1">
    <citation type="journal article" date="2015" name="Genome Announc.">
        <title>Genome Sequence of Mushroom Soft-Rot Pathogen Janthinobacterium agaricidamnosum.</title>
        <authorList>
            <person name="Graupner K."/>
            <person name="Lackner G."/>
            <person name="Hertweck C."/>
        </authorList>
    </citation>
    <scope>NUCLEOTIDE SEQUENCE [LARGE SCALE GENOMIC DNA]</scope>
    <source>
        <strain evidence="3">NBRC 102515 / DSM 9628</strain>
    </source>
</reference>
<dbReference type="RefSeq" id="WP_038497423.1">
    <property type="nucleotide sequence ID" value="NZ_BCTH01000043.1"/>
</dbReference>
<keyword evidence="1" id="KW-0472">Membrane</keyword>
<keyword evidence="1" id="KW-0812">Transmembrane</keyword>
<dbReference type="Proteomes" id="UP000027604">
    <property type="component" value="Chromosome I"/>
</dbReference>
<feature type="transmembrane region" description="Helical" evidence="1">
    <location>
        <begin position="32"/>
        <end position="51"/>
    </location>
</feature>
<dbReference type="AlphaFoldDB" id="W0VE87"/>
<dbReference type="PATRIC" id="fig|1349767.4.peg.1738"/>
<evidence type="ECO:0000313" key="3">
    <source>
        <dbReference type="Proteomes" id="UP000027604"/>
    </source>
</evidence>
<dbReference type="HOGENOM" id="CLU_189270_0_0_4"/>
<proteinExistence type="predicted"/>
<evidence type="ECO:0000313" key="2">
    <source>
        <dbReference type="EMBL" id="CDG85728.1"/>
    </source>
</evidence>
<protein>
    <submittedName>
        <fullName evidence="2">Putative membrane protein</fullName>
    </submittedName>
</protein>
<organism evidence="2 3">
    <name type="scientific">Janthinobacterium agaricidamnosum NBRC 102515 = DSM 9628</name>
    <dbReference type="NCBI Taxonomy" id="1349767"/>
    <lineage>
        <taxon>Bacteria</taxon>
        <taxon>Pseudomonadati</taxon>
        <taxon>Pseudomonadota</taxon>
        <taxon>Betaproteobacteria</taxon>
        <taxon>Burkholderiales</taxon>
        <taxon>Oxalobacteraceae</taxon>
        <taxon>Janthinobacterium</taxon>
    </lineage>
</organism>
<dbReference type="EMBL" id="HG322949">
    <property type="protein sequence ID" value="CDG85728.1"/>
    <property type="molecule type" value="Genomic_DNA"/>
</dbReference>
<keyword evidence="1" id="KW-1133">Transmembrane helix</keyword>